<evidence type="ECO:0000313" key="9">
    <source>
        <dbReference type="EMBL" id="NLQ17580.1"/>
    </source>
</evidence>
<keyword evidence="3" id="KW-0235">DNA replication</keyword>
<evidence type="ECO:0000256" key="3">
    <source>
        <dbReference type="ARBA" id="ARBA00022705"/>
    </source>
</evidence>
<keyword evidence="10" id="KW-1185">Reference proteome</keyword>
<keyword evidence="6" id="KW-0378">Hydrolase</keyword>
<feature type="compositionally biased region" description="Gly residues" evidence="7">
    <location>
        <begin position="587"/>
        <end position="598"/>
    </location>
</feature>
<organism evidence="9 10">
    <name type="scientific">Marinomonas profundi</name>
    <dbReference type="NCBI Taxonomy" id="2726122"/>
    <lineage>
        <taxon>Bacteria</taxon>
        <taxon>Pseudomonadati</taxon>
        <taxon>Pseudomonadota</taxon>
        <taxon>Gammaproteobacteria</taxon>
        <taxon>Oceanospirillales</taxon>
        <taxon>Oceanospirillaceae</taxon>
        <taxon>Marinomonas</taxon>
    </lineage>
</organism>
<comment type="caution">
    <text evidence="9">The sequence shown here is derived from an EMBL/GenBank/DDBJ whole genome shotgun (WGS) entry which is preliminary data.</text>
</comment>
<dbReference type="Proteomes" id="UP000586067">
    <property type="component" value="Unassembled WGS sequence"/>
</dbReference>
<evidence type="ECO:0000256" key="2">
    <source>
        <dbReference type="ARBA" id="ARBA00009260"/>
    </source>
</evidence>
<evidence type="ECO:0000256" key="1">
    <source>
        <dbReference type="ARBA" id="ARBA00003293"/>
    </source>
</evidence>
<dbReference type="RefSeq" id="WP_168824555.1">
    <property type="nucleotide sequence ID" value="NZ_CP073013.1"/>
</dbReference>
<feature type="domain" description="Replication gene A protein-like" evidence="8">
    <location>
        <begin position="176"/>
        <end position="426"/>
    </location>
</feature>
<evidence type="ECO:0000259" key="8">
    <source>
        <dbReference type="Pfam" id="PF05840"/>
    </source>
</evidence>
<accession>A0A847RBI2</accession>
<dbReference type="InterPro" id="IPR008766">
    <property type="entry name" value="Replication_gene_A-like"/>
</dbReference>
<dbReference type="GO" id="GO:0006260">
    <property type="term" value="P:DNA replication"/>
    <property type="evidence" value="ECO:0007669"/>
    <property type="project" value="UniProtKB-KW"/>
</dbReference>
<comment type="function">
    <text evidence="1">Possible endonuclease which induces a single-strand cut and initiates DNA replication.</text>
</comment>
<dbReference type="GO" id="GO:0016787">
    <property type="term" value="F:hydrolase activity"/>
    <property type="evidence" value="ECO:0007669"/>
    <property type="project" value="UniProtKB-KW"/>
</dbReference>
<dbReference type="EMBL" id="JABAEK010000006">
    <property type="protein sequence ID" value="NLQ17580.1"/>
    <property type="molecule type" value="Genomic_DNA"/>
</dbReference>
<sequence length="598" mass="68753">MLSYWSHEQEDDVIPPAPAGFMWPYECEEWRNKQLEGVSPEDVLILRARLEELDQSGGYIVANAWLSSVVERHTLLNKISIMRPIVAKEAARLADEDSDEVAMAWLRKVVKRLHFCDKVITELDGEELHKWAEERRYKFESNLYRIFMEEGSDAMRRWIETNLKDVGVDFDCWDDTDKVAAMAARMITPEWWVRQAKRQWIVVEQVLRECGQVERYKSPYLSNWALNKAEKQKENNKAFLEGWEAVNNLGQSFTLAELSEKGVSNSDNRFAEMVVRAKGLEEISEEEGHDGWFLTLTAPSKYHPISNGRRNRKFWRADCPSVRETHLYMLNVWAKFRSWCKRNEIDFYGLRTVEPHHDGTPHWHLMLWVHPDHSQDFLSAFSRYALEEDGNEKGAQKYRVKVKKIDPAKGSAVGYIVKYISKNIHGKHVDTDHETGRSGTDAANRIVGWARMNRIRQFQFLGGASVTVWRELRRLGKDKAPAIFKDIYHAANRPDYAAFVKLMGGVFAGRNQTLKTHYSEEEQNQYGEMVKTVKGVARGIEVVITRIYEWTIQRKGAGSLEDDEVVPWTRVNNCTGPSFGLGNQRTGSGGGGANVSTG</sequence>
<proteinExistence type="inferred from homology"/>
<feature type="region of interest" description="Disordered" evidence="7">
    <location>
        <begin position="577"/>
        <end position="598"/>
    </location>
</feature>
<reference evidence="9 10" key="1">
    <citation type="submission" date="2020-04" db="EMBL/GenBank/DDBJ databases">
        <title>Marinomonas sp. M1K-6 isolated from the deep seawater of the Mariana Trench.</title>
        <authorList>
            <person name="Li Y."/>
        </authorList>
    </citation>
    <scope>NUCLEOTIDE SEQUENCE [LARGE SCALE GENOMIC DNA]</scope>
    <source>
        <strain evidence="9 10">M1K-6</strain>
    </source>
</reference>
<evidence type="ECO:0000256" key="5">
    <source>
        <dbReference type="ARBA" id="ARBA00022759"/>
    </source>
</evidence>
<gene>
    <name evidence="9" type="ORF">HGG82_08050</name>
</gene>
<evidence type="ECO:0000256" key="4">
    <source>
        <dbReference type="ARBA" id="ARBA00022722"/>
    </source>
</evidence>
<keyword evidence="5 9" id="KW-0255">Endonuclease</keyword>
<dbReference type="Pfam" id="PF05840">
    <property type="entry name" value="Phage_GPA"/>
    <property type="match status" value="1"/>
</dbReference>
<evidence type="ECO:0000313" key="10">
    <source>
        <dbReference type="Proteomes" id="UP000586067"/>
    </source>
</evidence>
<name>A0A847RBI2_9GAMM</name>
<dbReference type="AlphaFoldDB" id="A0A847RBI2"/>
<evidence type="ECO:0000256" key="6">
    <source>
        <dbReference type="ARBA" id="ARBA00022801"/>
    </source>
</evidence>
<feature type="compositionally biased region" description="Polar residues" evidence="7">
    <location>
        <begin position="577"/>
        <end position="586"/>
    </location>
</feature>
<evidence type="ECO:0000256" key="7">
    <source>
        <dbReference type="SAM" id="MobiDB-lite"/>
    </source>
</evidence>
<comment type="similarity">
    <text evidence="2">Belongs to the phage GPA family.</text>
</comment>
<keyword evidence="4" id="KW-0540">Nuclease</keyword>
<protein>
    <submittedName>
        <fullName evidence="9">Replication endonuclease</fullName>
    </submittedName>
</protein>
<dbReference type="GO" id="GO:0004519">
    <property type="term" value="F:endonuclease activity"/>
    <property type="evidence" value="ECO:0007669"/>
    <property type="project" value="UniProtKB-KW"/>
</dbReference>